<dbReference type="EMBL" id="LR899011">
    <property type="protein sequence ID" value="CAD7083830.1"/>
    <property type="molecule type" value="Genomic_DNA"/>
</dbReference>
<dbReference type="InParanoid" id="A0A7R8UN97"/>
<evidence type="ECO:0000313" key="2">
    <source>
        <dbReference type="EMBL" id="CAD7083830.1"/>
    </source>
</evidence>
<evidence type="ECO:0000313" key="3">
    <source>
        <dbReference type="Proteomes" id="UP000594454"/>
    </source>
</evidence>
<name>A0A7R8UN97_HERIL</name>
<dbReference type="AlphaFoldDB" id="A0A7R8UN97"/>
<dbReference type="Proteomes" id="UP000594454">
    <property type="component" value="Chromosome 3"/>
</dbReference>
<feature type="chain" id="PRO_5031327527" evidence="1">
    <location>
        <begin position="22"/>
        <end position="221"/>
    </location>
</feature>
<proteinExistence type="predicted"/>
<sequence>MRAAVIILGLFVLTITQPSQGDIVDDVEKTIEKAIAKANNELDDVISLLKDISDISGKADNIISGGKSQLSSSISSIESMIRGLVVKASCVQSASSEITQLEDVMAKNFVICRGNLAEALSKFEENIQGDITNLRSNVAQLTGLVELCSENAVEAMFCVATKVAALEGLIGSTVASAKVAIKLNESRMAPTLKDIEKCTTKAISLATPKINQITTAVQQCV</sequence>
<gene>
    <name evidence="2" type="ORF">HERILL_LOCUS6759</name>
</gene>
<reference evidence="2 3" key="1">
    <citation type="submission" date="2020-11" db="EMBL/GenBank/DDBJ databases">
        <authorList>
            <person name="Wallbank WR R."/>
            <person name="Pardo Diaz C."/>
            <person name="Kozak K."/>
            <person name="Martin S."/>
            <person name="Jiggins C."/>
            <person name="Moest M."/>
            <person name="Warren A I."/>
            <person name="Generalovic N T."/>
            <person name="Byers J.R.P. K."/>
            <person name="Montejo-Kovacevich G."/>
            <person name="Yen C E."/>
        </authorList>
    </citation>
    <scope>NUCLEOTIDE SEQUENCE [LARGE SCALE GENOMIC DNA]</scope>
</reference>
<feature type="signal peptide" evidence="1">
    <location>
        <begin position="1"/>
        <end position="21"/>
    </location>
</feature>
<accession>A0A7R8UN97</accession>
<keyword evidence="1" id="KW-0732">Signal</keyword>
<evidence type="ECO:0000256" key="1">
    <source>
        <dbReference type="SAM" id="SignalP"/>
    </source>
</evidence>
<protein>
    <submittedName>
        <fullName evidence="2">Uncharacterized protein</fullName>
    </submittedName>
</protein>
<organism evidence="2 3">
    <name type="scientific">Hermetia illucens</name>
    <name type="common">Black soldier fly</name>
    <dbReference type="NCBI Taxonomy" id="343691"/>
    <lineage>
        <taxon>Eukaryota</taxon>
        <taxon>Metazoa</taxon>
        <taxon>Ecdysozoa</taxon>
        <taxon>Arthropoda</taxon>
        <taxon>Hexapoda</taxon>
        <taxon>Insecta</taxon>
        <taxon>Pterygota</taxon>
        <taxon>Neoptera</taxon>
        <taxon>Endopterygota</taxon>
        <taxon>Diptera</taxon>
        <taxon>Brachycera</taxon>
        <taxon>Stratiomyomorpha</taxon>
        <taxon>Stratiomyidae</taxon>
        <taxon>Hermetiinae</taxon>
        <taxon>Hermetia</taxon>
    </lineage>
</organism>
<keyword evidence="3" id="KW-1185">Reference proteome</keyword>